<gene>
    <name evidence="1" type="ORF">AB1Y20_001377</name>
</gene>
<organism evidence="1 2">
    <name type="scientific">Prymnesium parvum</name>
    <name type="common">Toxic golden alga</name>
    <dbReference type="NCBI Taxonomy" id="97485"/>
    <lineage>
        <taxon>Eukaryota</taxon>
        <taxon>Haptista</taxon>
        <taxon>Haptophyta</taxon>
        <taxon>Prymnesiophyceae</taxon>
        <taxon>Prymnesiales</taxon>
        <taxon>Prymnesiaceae</taxon>
        <taxon>Prymnesium</taxon>
    </lineage>
</organism>
<sequence length="90" mass="9182">MVCRKSGGEWDIFRSSSTSTLTAGSVNPDDYDANTIEAQEVDKGTDSLGPGHWAPEAPGLCGTGVALGAAEAPFGTNNPVPGMALSALWT</sequence>
<dbReference type="Proteomes" id="UP001515480">
    <property type="component" value="Unassembled WGS sequence"/>
</dbReference>
<dbReference type="EMBL" id="JBGBPQ010000001">
    <property type="protein sequence ID" value="KAL1530475.1"/>
    <property type="molecule type" value="Genomic_DNA"/>
</dbReference>
<proteinExistence type="predicted"/>
<name>A0AB34K823_PRYPA</name>
<evidence type="ECO:0000313" key="2">
    <source>
        <dbReference type="Proteomes" id="UP001515480"/>
    </source>
</evidence>
<comment type="caution">
    <text evidence="1">The sequence shown here is derived from an EMBL/GenBank/DDBJ whole genome shotgun (WGS) entry which is preliminary data.</text>
</comment>
<keyword evidence="2" id="KW-1185">Reference proteome</keyword>
<accession>A0AB34K823</accession>
<reference evidence="1 2" key="1">
    <citation type="journal article" date="2024" name="Science">
        <title>Giant polyketide synthase enzymes in the biosynthesis of giant marine polyether toxins.</title>
        <authorList>
            <person name="Fallon T.R."/>
            <person name="Shende V.V."/>
            <person name="Wierzbicki I.H."/>
            <person name="Pendleton A.L."/>
            <person name="Watervoot N.F."/>
            <person name="Auber R.P."/>
            <person name="Gonzalez D.J."/>
            <person name="Wisecaver J.H."/>
            <person name="Moore B.S."/>
        </authorList>
    </citation>
    <scope>NUCLEOTIDE SEQUENCE [LARGE SCALE GENOMIC DNA]</scope>
    <source>
        <strain evidence="1 2">12B1</strain>
    </source>
</reference>
<evidence type="ECO:0008006" key="3">
    <source>
        <dbReference type="Google" id="ProtNLM"/>
    </source>
</evidence>
<protein>
    <recommendedName>
        <fullName evidence="3">Subtilisin</fullName>
    </recommendedName>
</protein>
<evidence type="ECO:0000313" key="1">
    <source>
        <dbReference type="EMBL" id="KAL1530475.1"/>
    </source>
</evidence>
<dbReference type="AlphaFoldDB" id="A0AB34K823"/>